<dbReference type="EC" id="2.4.1.255" evidence="3"/>
<dbReference type="InterPro" id="IPR011990">
    <property type="entry name" value="TPR-like_helical_dom_sf"/>
</dbReference>
<evidence type="ECO:0000256" key="9">
    <source>
        <dbReference type="SAM" id="MobiDB-lite"/>
    </source>
</evidence>
<evidence type="ECO:0000313" key="13">
    <source>
        <dbReference type="Proteomes" id="UP001249076"/>
    </source>
</evidence>
<sequence length="766" mass="83829">MILAWLKKRRDALQSASNPIAPRGHDTSAPPPISAPPGPLALYLAGQITAAEQAVLTQQSIEADDPDCLLVQGLIALDKGLKADSLRILERGVSLHPTNSEMQVALGRALVLAGRGNAATAAFRRALALDPGHAGANLNLAKQALASGREGDCLPLFQAAINRDPSLAEAHFHLGNLFRARGDMELAEKHYRKATSSRTDYEDALANLGSLLKDRGNSEEAIQHLEHALRIKPDISEAAFNLAMIRVNQRMWPEARQWLQNSLIANPKQADANYWLGNASMGLGDASAARIAYQAALRLNSNYVQARWGHAMAQLPAVSADKAEQDHAVGAFAAELDKLKTWFRVHRPNHAYQAVGAQQPYYLAYIPNDHREVLSQYGALCTSLMGPWARKAGVPAPVHGIGSKCKIGIVSAHIHEHSVWRALVLGWVKHLDPAKFELHIFHTGSGRDAQTELASRLATRFYHAQGNWPEWASVISSARMDVLVYPEIGMDATTVRLASLKLAPVQLASWGHPITTGLPTMDAFVSAKALEPEGAAAHYTEQLISLPDLGCYYHPFGLSPTRVDLQQWGINKTDRILLCAGTPFKYSPCDDALWIDVAKRCSPAKLVFFRATPSALADLLETRLRKAFKEAALDFDAHVRFIPWQSPSNFFGLLDQADVYLDSVGFSGFNTTMQAIERGTPVVAWEGEFMRGRFASGILRQMGLDEWVASSHEDYAVLVEKLCTNKALRDSVKHQISARRSLIFNSTTAVAAFAQEVTSLVGQTRN</sequence>
<evidence type="ECO:0000256" key="8">
    <source>
        <dbReference type="PROSITE-ProRule" id="PRU00339"/>
    </source>
</evidence>
<name>A0AAJ2BZR1_ACIDE</name>
<comment type="pathway">
    <text evidence="1">Protein modification; protein glycosylation.</text>
</comment>
<evidence type="ECO:0000256" key="6">
    <source>
        <dbReference type="ARBA" id="ARBA00022737"/>
    </source>
</evidence>
<dbReference type="Pfam" id="PF13844">
    <property type="entry name" value="Glyco_transf_41"/>
    <property type="match status" value="1"/>
</dbReference>
<comment type="similarity">
    <text evidence="2">Belongs to the glycosyltransferase 41 family. O-GlcNAc transferase subfamily.</text>
</comment>
<evidence type="ECO:0000313" key="11">
    <source>
        <dbReference type="EMBL" id="MDR6769175.1"/>
    </source>
</evidence>
<evidence type="ECO:0000256" key="4">
    <source>
        <dbReference type="ARBA" id="ARBA00022676"/>
    </source>
</evidence>
<dbReference type="Pfam" id="PF13432">
    <property type="entry name" value="TPR_16"/>
    <property type="match status" value="2"/>
</dbReference>
<dbReference type="AlphaFoldDB" id="A0AAJ2BZR1"/>
<feature type="repeat" description="TPR" evidence="8">
    <location>
        <begin position="100"/>
        <end position="133"/>
    </location>
</feature>
<keyword evidence="4" id="KW-0328">Glycosyltransferase</keyword>
<dbReference type="SUPFAM" id="SSF53756">
    <property type="entry name" value="UDP-Glycosyltransferase/glycogen phosphorylase"/>
    <property type="match status" value="1"/>
</dbReference>
<dbReference type="SMART" id="SM00028">
    <property type="entry name" value="TPR"/>
    <property type="match status" value="7"/>
</dbReference>
<evidence type="ECO:0000256" key="2">
    <source>
        <dbReference type="ARBA" id="ARBA00005386"/>
    </source>
</evidence>
<dbReference type="EMBL" id="JAVDTS010000009">
    <property type="protein sequence ID" value="MDR6839552.1"/>
    <property type="molecule type" value="Genomic_DNA"/>
</dbReference>
<accession>A0AAJ2BZR1</accession>
<dbReference type="InterPro" id="IPR029489">
    <property type="entry name" value="OGT/SEC/SPY_C"/>
</dbReference>
<dbReference type="Proteomes" id="UP001253458">
    <property type="component" value="Unassembled WGS sequence"/>
</dbReference>
<organism evidence="11 14">
    <name type="scientific">Acidovorax delafieldii</name>
    <name type="common">Pseudomonas delafieldii</name>
    <dbReference type="NCBI Taxonomy" id="47920"/>
    <lineage>
        <taxon>Bacteria</taxon>
        <taxon>Pseudomonadati</taxon>
        <taxon>Pseudomonadota</taxon>
        <taxon>Betaproteobacteria</taxon>
        <taxon>Burkholderiales</taxon>
        <taxon>Comamonadaceae</taxon>
        <taxon>Acidovorax</taxon>
    </lineage>
</organism>
<dbReference type="Proteomes" id="UP001249076">
    <property type="component" value="Unassembled WGS sequence"/>
</dbReference>
<evidence type="ECO:0000256" key="7">
    <source>
        <dbReference type="ARBA" id="ARBA00022803"/>
    </source>
</evidence>
<evidence type="ECO:0000313" key="14">
    <source>
        <dbReference type="Proteomes" id="UP001253458"/>
    </source>
</evidence>
<evidence type="ECO:0000256" key="3">
    <source>
        <dbReference type="ARBA" id="ARBA00011970"/>
    </source>
</evidence>
<keyword evidence="6" id="KW-0677">Repeat</keyword>
<protein>
    <recommendedName>
        <fullName evidence="3">protein O-GlcNAc transferase</fullName>
        <ecNumber evidence="3">2.4.1.255</ecNumber>
    </recommendedName>
</protein>
<dbReference type="RefSeq" id="WP_209820582.1">
    <property type="nucleotide sequence ID" value="NZ_JAVDTL010000009.1"/>
</dbReference>
<comment type="caution">
    <text evidence="11">The sequence shown here is derived from an EMBL/GenBank/DDBJ whole genome shotgun (WGS) entry which is preliminary data.</text>
</comment>
<feature type="region of interest" description="Disordered" evidence="9">
    <location>
        <begin position="15"/>
        <end position="36"/>
    </location>
</feature>
<evidence type="ECO:0000256" key="1">
    <source>
        <dbReference type="ARBA" id="ARBA00004922"/>
    </source>
</evidence>
<evidence type="ECO:0000259" key="10">
    <source>
        <dbReference type="Pfam" id="PF13844"/>
    </source>
</evidence>
<dbReference type="Gene3D" id="3.40.50.2000">
    <property type="entry name" value="Glycogen Phosphorylase B"/>
    <property type="match status" value="1"/>
</dbReference>
<keyword evidence="13" id="KW-1185">Reference proteome</keyword>
<reference evidence="11 13" key="1">
    <citation type="submission" date="2023-07" db="EMBL/GenBank/DDBJ databases">
        <title>Sorghum-associated microbial communities from plants grown in Nebraska, USA.</title>
        <authorList>
            <person name="Schachtman D."/>
        </authorList>
    </citation>
    <scope>NUCLEOTIDE SEQUENCE</scope>
    <source>
        <strain evidence="12 13">BE105</strain>
        <strain evidence="11">BE69</strain>
    </source>
</reference>
<dbReference type="GO" id="GO:0097363">
    <property type="term" value="F:protein O-acetylglucosaminyltransferase activity"/>
    <property type="evidence" value="ECO:0007669"/>
    <property type="project" value="UniProtKB-EC"/>
</dbReference>
<dbReference type="Pfam" id="PF13424">
    <property type="entry name" value="TPR_12"/>
    <property type="match status" value="1"/>
</dbReference>
<dbReference type="EMBL" id="JAVDTL010000009">
    <property type="protein sequence ID" value="MDR6769175.1"/>
    <property type="molecule type" value="Genomic_DNA"/>
</dbReference>
<feature type="domain" description="O-GlcNAc transferase C-terminal" evidence="10">
    <location>
        <begin position="621"/>
        <end position="745"/>
    </location>
</feature>
<dbReference type="PROSITE" id="PS50005">
    <property type="entry name" value="TPR"/>
    <property type="match status" value="3"/>
</dbReference>
<gene>
    <name evidence="11" type="ORF">J2W88_004483</name>
    <name evidence="12" type="ORF">J2W93_004420</name>
</gene>
<dbReference type="PROSITE" id="PS50293">
    <property type="entry name" value="TPR_REGION"/>
    <property type="match status" value="1"/>
</dbReference>
<feature type="repeat" description="TPR" evidence="8">
    <location>
        <begin position="202"/>
        <end position="235"/>
    </location>
</feature>
<evidence type="ECO:0000313" key="12">
    <source>
        <dbReference type="EMBL" id="MDR6839552.1"/>
    </source>
</evidence>
<feature type="repeat" description="TPR" evidence="8">
    <location>
        <begin position="168"/>
        <end position="201"/>
    </location>
</feature>
<dbReference type="PANTHER" id="PTHR44835:SF1">
    <property type="entry name" value="PROTEIN O-GLCNAC TRANSFERASE"/>
    <property type="match status" value="1"/>
</dbReference>
<proteinExistence type="inferred from homology"/>
<dbReference type="InterPro" id="IPR051939">
    <property type="entry name" value="Glycosyltr_41/O-GlcNAc_trsf"/>
</dbReference>
<dbReference type="Gene3D" id="3.40.50.11380">
    <property type="match status" value="1"/>
</dbReference>
<dbReference type="Gene3D" id="1.25.40.10">
    <property type="entry name" value="Tetratricopeptide repeat domain"/>
    <property type="match status" value="3"/>
</dbReference>
<dbReference type="InterPro" id="IPR019734">
    <property type="entry name" value="TPR_rpt"/>
</dbReference>
<keyword evidence="5 11" id="KW-0808">Transferase</keyword>
<dbReference type="SUPFAM" id="SSF48452">
    <property type="entry name" value="TPR-like"/>
    <property type="match status" value="1"/>
</dbReference>
<keyword evidence="7 8" id="KW-0802">TPR repeat</keyword>
<dbReference type="PANTHER" id="PTHR44835">
    <property type="entry name" value="UDP-N-ACETYLGLUCOSAMINE--PEPTIDE N-ACETYLGLUCOSAMINYLTRANSFERASE SPINDLY-RELATED"/>
    <property type="match status" value="1"/>
</dbReference>
<evidence type="ECO:0000256" key="5">
    <source>
        <dbReference type="ARBA" id="ARBA00022679"/>
    </source>
</evidence>